<proteinExistence type="inferred from homology"/>
<dbReference type="PANTHER" id="PTHR42760:SF115">
    <property type="entry name" value="3-OXOACYL-[ACYL-CARRIER-PROTEIN] REDUCTASE FABG"/>
    <property type="match status" value="1"/>
</dbReference>
<dbReference type="OrthoDB" id="9803333at2"/>
<reference evidence="4" key="1">
    <citation type="submission" date="2014-08" db="EMBL/GenBank/DDBJ databases">
        <title>Comparative genomics of the Paenibacillus odorifer group.</title>
        <authorList>
            <person name="den Bakker H.C."/>
            <person name="Tsai Y.-C.Y.-C."/>
            <person name="Martin N."/>
            <person name="Korlach J."/>
            <person name="Wiedmann M."/>
        </authorList>
    </citation>
    <scope>NUCLEOTIDE SEQUENCE [LARGE SCALE GENOMIC DNA]</scope>
    <source>
        <strain evidence="4">DSM 13188</strain>
    </source>
</reference>
<name>A0A089MPT8_PAEBO</name>
<dbReference type="PRINTS" id="PR00081">
    <property type="entry name" value="GDHRDH"/>
</dbReference>
<dbReference type="KEGG" id="pbd:PBOR_17425"/>
<dbReference type="GO" id="GO:0005975">
    <property type="term" value="P:carbohydrate metabolic process"/>
    <property type="evidence" value="ECO:0007669"/>
    <property type="project" value="UniProtKB-ARBA"/>
</dbReference>
<dbReference type="AlphaFoldDB" id="A0A089MPT8"/>
<evidence type="ECO:0000313" key="5">
    <source>
        <dbReference type="Proteomes" id="UP000029518"/>
    </source>
</evidence>
<dbReference type="SUPFAM" id="SSF51735">
    <property type="entry name" value="NAD(P)-binding Rossmann-fold domains"/>
    <property type="match status" value="1"/>
</dbReference>
<comment type="similarity">
    <text evidence="1 3">Belongs to the short-chain dehydrogenases/reductases (SDR) family.</text>
</comment>
<dbReference type="EC" id="1.1.1.131" evidence="4"/>
<dbReference type="RefSeq" id="WP_042213517.1">
    <property type="nucleotide sequence ID" value="NZ_CP009285.1"/>
</dbReference>
<keyword evidence="5" id="KW-1185">Reference proteome</keyword>
<gene>
    <name evidence="4" type="ORF">PBOR_17425</name>
</gene>
<dbReference type="PROSITE" id="PS00061">
    <property type="entry name" value="ADH_SHORT"/>
    <property type="match status" value="1"/>
</dbReference>
<dbReference type="EMBL" id="CP009285">
    <property type="protein sequence ID" value="AIQ58519.1"/>
    <property type="molecule type" value="Genomic_DNA"/>
</dbReference>
<protein>
    <submittedName>
        <fullName evidence="4">D-mannonate oxidoreductase</fullName>
        <ecNumber evidence="4">1.1.1.131</ecNumber>
    </submittedName>
</protein>
<dbReference type="InterPro" id="IPR002347">
    <property type="entry name" value="SDR_fam"/>
</dbReference>
<dbReference type="FunFam" id="3.40.50.720:FF:000240">
    <property type="entry name" value="SDR family oxidoreductase"/>
    <property type="match status" value="1"/>
</dbReference>
<sequence length="284" mass="29723">MSELALQPQLAGKITVITGGAGALCSVMALELARQGAKVAILNRTADKGSALAAQITSTGGHALSLACDVMDPLNVQQAADEILKHWGPCDVLINGAGGNQPSAITTKETFAEGDLENPDIVSFFDLSVSGFRNVLDLNLTGTLIPTQIFAKQMLGRTGTSVINISSMSAASPMTKVPAYSAAKAGINNFTQWLAVHLADAGIRVNAIAPGFFVTAQNEQLLVDSNGELTDRSRKIISQTPMRRFGTPKDLLGTLLWLADEQMSGFVTGVTVPVDGGFMAYSGV</sequence>
<dbReference type="CDD" id="cd08935">
    <property type="entry name" value="mannonate_red_SDR_c"/>
    <property type="match status" value="1"/>
</dbReference>
<dbReference type="PANTHER" id="PTHR42760">
    <property type="entry name" value="SHORT-CHAIN DEHYDROGENASES/REDUCTASES FAMILY MEMBER"/>
    <property type="match status" value="1"/>
</dbReference>
<dbReference type="InterPro" id="IPR020904">
    <property type="entry name" value="Sc_DH/Rdtase_CS"/>
</dbReference>
<organism evidence="4 5">
    <name type="scientific">Paenibacillus borealis</name>
    <dbReference type="NCBI Taxonomy" id="160799"/>
    <lineage>
        <taxon>Bacteria</taxon>
        <taxon>Bacillati</taxon>
        <taxon>Bacillota</taxon>
        <taxon>Bacilli</taxon>
        <taxon>Bacillales</taxon>
        <taxon>Paenibacillaceae</taxon>
        <taxon>Paenibacillus</taxon>
    </lineage>
</organism>
<dbReference type="NCBIfam" id="NF006132">
    <property type="entry name" value="PRK08277.1"/>
    <property type="match status" value="1"/>
</dbReference>
<evidence type="ECO:0000256" key="1">
    <source>
        <dbReference type="ARBA" id="ARBA00006484"/>
    </source>
</evidence>
<dbReference type="InterPro" id="IPR036291">
    <property type="entry name" value="NAD(P)-bd_dom_sf"/>
</dbReference>
<dbReference type="Proteomes" id="UP000029518">
    <property type="component" value="Chromosome"/>
</dbReference>
<evidence type="ECO:0000256" key="2">
    <source>
        <dbReference type="ARBA" id="ARBA00023002"/>
    </source>
</evidence>
<evidence type="ECO:0000313" key="4">
    <source>
        <dbReference type="EMBL" id="AIQ58519.1"/>
    </source>
</evidence>
<dbReference type="GO" id="GO:0050090">
    <property type="term" value="F:mannuronate reductase activity"/>
    <property type="evidence" value="ECO:0007669"/>
    <property type="project" value="UniProtKB-EC"/>
</dbReference>
<accession>A0A089MPT8</accession>
<evidence type="ECO:0000256" key="3">
    <source>
        <dbReference type="RuleBase" id="RU000363"/>
    </source>
</evidence>
<dbReference type="HOGENOM" id="CLU_010194_1_1_9"/>
<dbReference type="PRINTS" id="PR00080">
    <property type="entry name" value="SDRFAMILY"/>
</dbReference>
<dbReference type="Pfam" id="PF00106">
    <property type="entry name" value="adh_short"/>
    <property type="match status" value="1"/>
</dbReference>
<keyword evidence="2 4" id="KW-0560">Oxidoreductase</keyword>
<dbReference type="Gene3D" id="3.40.50.720">
    <property type="entry name" value="NAD(P)-binding Rossmann-like Domain"/>
    <property type="match status" value="1"/>
</dbReference>